<keyword evidence="2" id="KW-1185">Reference proteome</keyword>
<sequence>MLLPLLTPDDLARFSLGCQRPLAWASETERLKNLTAEHAFDLQLATDLDIATRRAEHFALGLPPAAYLNRWVTVSGDLQAMLSIRFRGLDVNQPFVDVSVTTRPVNENDFAALREAAKCEYAAFNAPRLRFWSADGLGDFPETTPDMRALAAPLRDLRDQTVPEGLILTPTGDDQHYAEAQTAYAAVDARHPDHPGQASLLSREDLAEVIEAGHMFDVLWNGVWSGYAGTLPETKHGFPAQTVQELVLTPHARGHGLGSALSTLLARHLPDDGRVLYGTIHSENTGARAAALAAGRQDIGGWHWLPL</sequence>
<reference evidence="1 2" key="1">
    <citation type="submission" date="2018-09" db="EMBL/GenBank/DDBJ databases">
        <authorList>
            <person name="Zhu H."/>
        </authorList>
    </citation>
    <scope>NUCLEOTIDE SEQUENCE [LARGE SCALE GENOMIC DNA]</scope>
    <source>
        <strain evidence="1 2">K2S05-167</strain>
    </source>
</reference>
<organism evidence="1 2">
    <name type="scientific">Deinococcus cavernae</name>
    <dbReference type="NCBI Taxonomy" id="2320857"/>
    <lineage>
        <taxon>Bacteria</taxon>
        <taxon>Thermotogati</taxon>
        <taxon>Deinococcota</taxon>
        <taxon>Deinococci</taxon>
        <taxon>Deinococcales</taxon>
        <taxon>Deinococcaceae</taxon>
        <taxon>Deinococcus</taxon>
    </lineage>
</organism>
<proteinExistence type="predicted"/>
<dbReference type="SUPFAM" id="SSF55729">
    <property type="entry name" value="Acyl-CoA N-acyltransferases (Nat)"/>
    <property type="match status" value="1"/>
</dbReference>
<protein>
    <submittedName>
        <fullName evidence="1">Uncharacterized protein</fullName>
    </submittedName>
</protein>
<name>A0A418V580_9DEIO</name>
<dbReference type="InterPro" id="IPR016181">
    <property type="entry name" value="Acyl_CoA_acyltransferase"/>
</dbReference>
<dbReference type="Gene3D" id="3.40.630.30">
    <property type="match status" value="1"/>
</dbReference>
<dbReference type="AlphaFoldDB" id="A0A418V580"/>
<dbReference type="OrthoDB" id="3825006at2"/>
<dbReference type="EMBL" id="QYUJ01000014">
    <property type="protein sequence ID" value="RJF71260.1"/>
    <property type="molecule type" value="Genomic_DNA"/>
</dbReference>
<evidence type="ECO:0000313" key="2">
    <source>
        <dbReference type="Proteomes" id="UP000286287"/>
    </source>
</evidence>
<comment type="caution">
    <text evidence="1">The sequence shown here is derived from an EMBL/GenBank/DDBJ whole genome shotgun (WGS) entry which is preliminary data.</text>
</comment>
<accession>A0A418V580</accession>
<evidence type="ECO:0000313" key="1">
    <source>
        <dbReference type="EMBL" id="RJF71260.1"/>
    </source>
</evidence>
<dbReference type="RefSeq" id="WP_119762257.1">
    <property type="nucleotide sequence ID" value="NZ_QYUJ01000014.1"/>
</dbReference>
<dbReference type="Proteomes" id="UP000286287">
    <property type="component" value="Unassembled WGS sequence"/>
</dbReference>
<gene>
    <name evidence="1" type="ORF">D3875_06435</name>
</gene>